<feature type="domain" description="F-box" evidence="2">
    <location>
        <begin position="23"/>
        <end position="79"/>
    </location>
</feature>
<dbReference type="InterPro" id="IPR001810">
    <property type="entry name" value="F-box_dom"/>
</dbReference>
<dbReference type="AlphaFoldDB" id="S7RJZ2"/>
<keyword evidence="4" id="KW-1185">Reference proteome</keyword>
<name>S7RJZ2_GLOTA</name>
<dbReference type="GeneID" id="19309667"/>
<evidence type="ECO:0000313" key="3">
    <source>
        <dbReference type="EMBL" id="EPQ52954.1"/>
    </source>
</evidence>
<proteinExistence type="predicted"/>
<reference evidence="3 4" key="1">
    <citation type="journal article" date="2012" name="Science">
        <title>The Paleozoic origin of enzymatic lignin decomposition reconstructed from 31 fungal genomes.</title>
        <authorList>
            <person name="Floudas D."/>
            <person name="Binder M."/>
            <person name="Riley R."/>
            <person name="Barry K."/>
            <person name="Blanchette R.A."/>
            <person name="Henrissat B."/>
            <person name="Martinez A.T."/>
            <person name="Otillar R."/>
            <person name="Spatafora J.W."/>
            <person name="Yadav J.S."/>
            <person name="Aerts A."/>
            <person name="Benoit I."/>
            <person name="Boyd A."/>
            <person name="Carlson A."/>
            <person name="Copeland A."/>
            <person name="Coutinho P.M."/>
            <person name="de Vries R.P."/>
            <person name="Ferreira P."/>
            <person name="Findley K."/>
            <person name="Foster B."/>
            <person name="Gaskell J."/>
            <person name="Glotzer D."/>
            <person name="Gorecki P."/>
            <person name="Heitman J."/>
            <person name="Hesse C."/>
            <person name="Hori C."/>
            <person name="Igarashi K."/>
            <person name="Jurgens J.A."/>
            <person name="Kallen N."/>
            <person name="Kersten P."/>
            <person name="Kohler A."/>
            <person name="Kuees U."/>
            <person name="Kumar T.K.A."/>
            <person name="Kuo A."/>
            <person name="LaButti K."/>
            <person name="Larrondo L.F."/>
            <person name="Lindquist E."/>
            <person name="Ling A."/>
            <person name="Lombard V."/>
            <person name="Lucas S."/>
            <person name="Lundell T."/>
            <person name="Martin R."/>
            <person name="McLaughlin D.J."/>
            <person name="Morgenstern I."/>
            <person name="Morin E."/>
            <person name="Murat C."/>
            <person name="Nagy L.G."/>
            <person name="Nolan M."/>
            <person name="Ohm R.A."/>
            <person name="Patyshakuliyeva A."/>
            <person name="Rokas A."/>
            <person name="Ruiz-Duenas F.J."/>
            <person name="Sabat G."/>
            <person name="Salamov A."/>
            <person name="Samejima M."/>
            <person name="Schmutz J."/>
            <person name="Slot J.C."/>
            <person name="St John F."/>
            <person name="Stenlid J."/>
            <person name="Sun H."/>
            <person name="Sun S."/>
            <person name="Syed K."/>
            <person name="Tsang A."/>
            <person name="Wiebenga A."/>
            <person name="Young D."/>
            <person name="Pisabarro A."/>
            <person name="Eastwood D.C."/>
            <person name="Martin F."/>
            <person name="Cullen D."/>
            <person name="Grigoriev I.V."/>
            <person name="Hibbett D.S."/>
        </authorList>
    </citation>
    <scope>NUCLEOTIDE SEQUENCE [LARGE SCALE GENOMIC DNA]</scope>
    <source>
        <strain evidence="3 4">ATCC 11539</strain>
    </source>
</reference>
<dbReference type="KEGG" id="gtr:GLOTRDRAFT_95018"/>
<dbReference type="PANTHER" id="PTHR38926:SF5">
    <property type="entry name" value="F-BOX AND LEUCINE-RICH REPEAT PROTEIN 6"/>
    <property type="match status" value="1"/>
</dbReference>
<dbReference type="Pfam" id="PF12937">
    <property type="entry name" value="F-box-like"/>
    <property type="match status" value="1"/>
</dbReference>
<dbReference type="RefSeq" id="XP_007868282.1">
    <property type="nucleotide sequence ID" value="XM_007870091.1"/>
</dbReference>
<dbReference type="SUPFAM" id="SSF52047">
    <property type="entry name" value="RNI-like"/>
    <property type="match status" value="1"/>
</dbReference>
<accession>S7RJZ2</accession>
<protein>
    <recommendedName>
        <fullName evidence="2">F-box domain-containing protein</fullName>
    </recommendedName>
</protein>
<dbReference type="PANTHER" id="PTHR38926">
    <property type="entry name" value="F-BOX DOMAIN CONTAINING PROTEIN, EXPRESSED"/>
    <property type="match status" value="1"/>
</dbReference>
<dbReference type="Gene3D" id="1.20.1280.50">
    <property type="match status" value="1"/>
</dbReference>
<dbReference type="Gene3D" id="3.80.10.10">
    <property type="entry name" value="Ribonuclease Inhibitor"/>
    <property type="match status" value="1"/>
</dbReference>
<gene>
    <name evidence="3" type="ORF">GLOTRDRAFT_95018</name>
</gene>
<evidence type="ECO:0000256" key="1">
    <source>
        <dbReference type="SAM" id="MobiDB-lite"/>
    </source>
</evidence>
<feature type="region of interest" description="Disordered" evidence="1">
    <location>
        <begin position="443"/>
        <end position="463"/>
    </location>
</feature>
<dbReference type="Proteomes" id="UP000030669">
    <property type="component" value="Unassembled WGS sequence"/>
</dbReference>
<evidence type="ECO:0000313" key="4">
    <source>
        <dbReference type="Proteomes" id="UP000030669"/>
    </source>
</evidence>
<dbReference type="OrthoDB" id="3365698at2759"/>
<feature type="compositionally biased region" description="Basic and acidic residues" evidence="1">
    <location>
        <begin position="454"/>
        <end position="463"/>
    </location>
</feature>
<organism evidence="3 4">
    <name type="scientific">Gloeophyllum trabeum (strain ATCC 11539 / FP-39264 / Madison 617)</name>
    <name type="common">Brown rot fungus</name>
    <dbReference type="NCBI Taxonomy" id="670483"/>
    <lineage>
        <taxon>Eukaryota</taxon>
        <taxon>Fungi</taxon>
        <taxon>Dikarya</taxon>
        <taxon>Basidiomycota</taxon>
        <taxon>Agaricomycotina</taxon>
        <taxon>Agaricomycetes</taxon>
        <taxon>Gloeophyllales</taxon>
        <taxon>Gloeophyllaceae</taxon>
        <taxon>Gloeophyllum</taxon>
    </lineage>
</organism>
<dbReference type="InterPro" id="IPR032675">
    <property type="entry name" value="LRR_dom_sf"/>
</dbReference>
<evidence type="ECO:0000259" key="2">
    <source>
        <dbReference type="Pfam" id="PF12937"/>
    </source>
</evidence>
<dbReference type="EMBL" id="KB469306">
    <property type="protein sequence ID" value="EPQ52954.1"/>
    <property type="molecule type" value="Genomic_DNA"/>
</dbReference>
<sequence>MLQTSPALVEGALSASESVPPVHRLPAELLSEIFLVYWDILVRPIYVQDLFPLVVLTHVCDRWRQCASSTPQIWHRIVISVSPFTRATGSFEARVVERRIKSRTELAQFCVARSGNLSLIVALWITCGPSRNLQQSMDAWRSWLPRCKSLTLATGTPMIRELLDQLAEMPLLESLHVKSEPGYHGDPLQLGRVRMPKLRELTSDLIPPHLIDSAFPWDQISRISMECVILDNSSFSVLSRCQSLRSLYINITYCSVEGLGPISLPGLEDLTLCFEDEEYTVLLPAILAPALRVLHLEAWHWDGGPSIIPPLISMLTSSGCQLTSMDLNCRDIFDDADELRRLFNTVPSLEELVMKGYYSSDIRRETLLFFRLFLQIPPDDYLVPRLKKLDVSLEKIGIVQSPSDSAISNMLNLRRLLGRYEFSISVLENASIRIWGENGEKSWHMSDGGQVTKEGSDFDDHPE</sequence>
<dbReference type="HOGENOM" id="CLU_608394_0_0_1"/>